<dbReference type="PROSITE" id="PS00083">
    <property type="entry name" value="INTRADIOL_DIOXYGENAS"/>
    <property type="match status" value="1"/>
</dbReference>
<dbReference type="CDD" id="cd03463">
    <property type="entry name" value="3_4-PCD_alpha"/>
    <property type="match status" value="1"/>
</dbReference>
<evidence type="ECO:0000256" key="1">
    <source>
        <dbReference type="ARBA" id="ARBA00007825"/>
    </source>
</evidence>
<dbReference type="OrthoDB" id="9805815at2"/>
<dbReference type="InterPro" id="IPR000627">
    <property type="entry name" value="Intradiol_dOase_C"/>
</dbReference>
<evidence type="ECO:0000256" key="3">
    <source>
        <dbReference type="ARBA" id="ARBA00023002"/>
    </source>
</evidence>
<evidence type="ECO:0000313" key="5">
    <source>
        <dbReference type="EMBL" id="SAL41110.1"/>
    </source>
</evidence>
<feature type="domain" description="Intradiol ring-cleavage dioxygenases" evidence="4">
    <location>
        <begin position="49"/>
        <end position="77"/>
    </location>
</feature>
<dbReference type="RefSeq" id="WP_087644013.1">
    <property type="nucleotide sequence ID" value="NZ_FCON02000014.1"/>
</dbReference>
<keyword evidence="3" id="KW-0560">Oxidoreductase</keyword>
<dbReference type="PANTHER" id="PTHR33711:SF9">
    <property type="entry name" value="PROTOCATECHUATE 3,4-DIOXYGENASE ALPHA CHAIN"/>
    <property type="match status" value="1"/>
</dbReference>
<name>A0A158HBM4_9BURK</name>
<accession>A0A158HBM4</accession>
<dbReference type="SUPFAM" id="SSF49482">
    <property type="entry name" value="Aromatic compound dioxygenase"/>
    <property type="match status" value="1"/>
</dbReference>
<dbReference type="Pfam" id="PF00775">
    <property type="entry name" value="Dioxygenase_C"/>
    <property type="match status" value="1"/>
</dbReference>
<comment type="similarity">
    <text evidence="1">Belongs to the intradiol ring-cleavage dioxygenase family.</text>
</comment>
<dbReference type="Proteomes" id="UP000054770">
    <property type="component" value="Unassembled WGS sequence"/>
</dbReference>
<dbReference type="NCBIfam" id="TIGR02423">
    <property type="entry name" value="protocat_alph"/>
    <property type="match status" value="1"/>
</dbReference>
<dbReference type="InterPro" id="IPR050770">
    <property type="entry name" value="Intradiol_RC_Dioxygenase"/>
</dbReference>
<dbReference type="GO" id="GO:0008199">
    <property type="term" value="F:ferric iron binding"/>
    <property type="evidence" value="ECO:0007669"/>
    <property type="project" value="InterPro"/>
</dbReference>
<reference evidence="5" key="1">
    <citation type="submission" date="2016-01" db="EMBL/GenBank/DDBJ databases">
        <authorList>
            <person name="Peeters C."/>
        </authorList>
    </citation>
    <scope>NUCLEOTIDE SEQUENCE [LARGE SCALE GENOMIC DNA]</scope>
    <source>
        <strain evidence="5">LMG 22940</strain>
    </source>
</reference>
<dbReference type="AlphaFoldDB" id="A0A158HBM4"/>
<gene>
    <name evidence="5" type="ORF">AWB68_01807</name>
</gene>
<sequence length="196" mass="21550">MTTLKQTPSQTVGPYFAYGLCPEQYNFDLKSLFTPSIADREAAGEHISIVGNVYDGQGKVVGDAVVEMAQADSTGHYVQSVAEARESGFRGFARVGTGTDPKLRYVVDTVKPGKTGDDAAPHIDVILLMRGMLLHTFTRIYFEDEAEANAKDAVLSSVPEERRATLVAKREPDTSSTIYRFDIYLQGPKETVFFDL</sequence>
<keyword evidence="2" id="KW-0223">Dioxygenase</keyword>
<evidence type="ECO:0000313" key="6">
    <source>
        <dbReference type="Proteomes" id="UP000054770"/>
    </source>
</evidence>
<evidence type="ECO:0000256" key="2">
    <source>
        <dbReference type="ARBA" id="ARBA00022964"/>
    </source>
</evidence>
<comment type="caution">
    <text evidence="5">The sequence shown here is derived from an EMBL/GenBank/DDBJ whole genome shotgun (WGS) entry which is preliminary data.</text>
</comment>
<dbReference type="Gene3D" id="2.60.130.10">
    <property type="entry name" value="Aromatic compound dioxygenase"/>
    <property type="match status" value="1"/>
</dbReference>
<organism evidence="5 6">
    <name type="scientific">Caballeronia choica</name>
    <dbReference type="NCBI Taxonomy" id="326476"/>
    <lineage>
        <taxon>Bacteria</taxon>
        <taxon>Pseudomonadati</taxon>
        <taxon>Pseudomonadota</taxon>
        <taxon>Betaproteobacteria</taxon>
        <taxon>Burkholderiales</taxon>
        <taxon>Burkholderiaceae</taxon>
        <taxon>Caballeronia</taxon>
    </lineage>
</organism>
<dbReference type="InterPro" id="IPR015889">
    <property type="entry name" value="Intradiol_dOase_core"/>
</dbReference>
<evidence type="ECO:0000259" key="4">
    <source>
        <dbReference type="PROSITE" id="PS00083"/>
    </source>
</evidence>
<protein>
    <submittedName>
        <fullName evidence="5">Protocatechuate 3,4-dioxygenase subunit alpha</fullName>
    </submittedName>
</protein>
<dbReference type="PANTHER" id="PTHR33711">
    <property type="entry name" value="DIOXYGENASE, PUTATIVE (AFU_ORTHOLOGUE AFUA_2G02910)-RELATED"/>
    <property type="match status" value="1"/>
</dbReference>
<keyword evidence="6" id="KW-1185">Reference proteome</keyword>
<dbReference type="GO" id="GO:0018578">
    <property type="term" value="F:protocatechuate 3,4-dioxygenase activity"/>
    <property type="evidence" value="ECO:0007669"/>
    <property type="project" value="InterPro"/>
</dbReference>
<dbReference type="InterPro" id="IPR012786">
    <property type="entry name" value="Protocat_dOase_a"/>
</dbReference>
<dbReference type="EMBL" id="FCON02000014">
    <property type="protein sequence ID" value="SAL41110.1"/>
    <property type="molecule type" value="Genomic_DNA"/>
</dbReference>
<proteinExistence type="inferred from homology"/>